<reference evidence="4" key="1">
    <citation type="submission" date="2023-11" db="EMBL/GenBank/DDBJ databases">
        <authorList>
            <person name="De Vega J J."/>
            <person name="De Vega J J."/>
        </authorList>
    </citation>
    <scope>NUCLEOTIDE SEQUENCE</scope>
</reference>
<dbReference type="GO" id="GO:0003677">
    <property type="term" value="F:DNA binding"/>
    <property type="evidence" value="ECO:0007669"/>
    <property type="project" value="InterPro"/>
</dbReference>
<keyword evidence="5" id="KW-1185">Reference proteome</keyword>
<sequence length="693" mass="76638">MRVTGVVGRKLKATARKCQVATVHSQCEPDDVPGNQCSNCISFGVNCTHSRIRLKKNASLDNAALSARDHISAILSGSQDYVSADRLVLYNVLVAVCQYAKRLEAVVAVPSEATAAPLSVPPTRTPSESDSDPGSDDSDSDSDSGGLLINASMSEPMKLLTRETGINRFFGRFSGMTFLKTVVAATGVNTSEAAIHRPRFWGIQPWEMTPEIFMPQFFPEPDLLASLVDLFFSQVNTILCILHERTFRDALRLQDHFWDQKFGTLVLLVCAFGAKFSCDPRVFPDGTPDLLSAGWKWFNQVKPALSAFLTTGASSRALHDLQVVALSALYVSSGSRPEETWMLVGLGLRMAVDVGAHRRIRSTHDSPAEAEMYKRVFWLLMICDVETHALLGRPRVWDLKDFDVEYHAPFADEHPRFAAYGQLMIKLMTIFRKMQDMFLILTRKEQSNHQEMVAELDSDLNQWLSSVPLDLKWNPECQDLIQLNQSASLHMAYYVQIVVHRHFISSKSPTSIASLSICAAAARSCSRVAEVQLRRGTGPLYNPQMLSALYNSAIVLVLSNAREADPDVQRCLDALAAYERSWMIAGRDVDTLHALILAKANARKPAASGLKRGREELDEAGEGGEGAVDPVGSASDFDFEAQISFFESWMFNGPADPNILQADTMMSFDPQRGFGDASLDVVQDMSHLWSRGS</sequence>
<dbReference type="Pfam" id="PF04082">
    <property type="entry name" value="Fungal_trans"/>
    <property type="match status" value="1"/>
</dbReference>
<proteinExistence type="predicted"/>
<dbReference type="EMBL" id="CAVNYO010000440">
    <property type="protein sequence ID" value="CAK5280849.1"/>
    <property type="molecule type" value="Genomic_DNA"/>
</dbReference>
<dbReference type="CDD" id="cd12148">
    <property type="entry name" value="fungal_TF_MHR"/>
    <property type="match status" value="1"/>
</dbReference>
<comment type="caution">
    <text evidence="4">The sequence shown here is derived from an EMBL/GenBank/DDBJ whole genome shotgun (WGS) entry which is preliminary data.</text>
</comment>
<dbReference type="InterPro" id="IPR050987">
    <property type="entry name" value="AtrR-like"/>
</dbReference>
<dbReference type="AlphaFoldDB" id="A0AAD2HTL9"/>
<dbReference type="InterPro" id="IPR007219">
    <property type="entry name" value="XnlR_reg_dom"/>
</dbReference>
<dbReference type="PANTHER" id="PTHR46910">
    <property type="entry name" value="TRANSCRIPTION FACTOR PDR1"/>
    <property type="match status" value="1"/>
</dbReference>
<dbReference type="GO" id="GO:0008270">
    <property type="term" value="F:zinc ion binding"/>
    <property type="evidence" value="ECO:0007669"/>
    <property type="project" value="InterPro"/>
</dbReference>
<evidence type="ECO:0000259" key="3">
    <source>
        <dbReference type="SMART" id="SM00906"/>
    </source>
</evidence>
<accession>A0AAD2HTL9</accession>
<feature type="domain" description="Xylanolytic transcriptional activator regulatory" evidence="3">
    <location>
        <begin position="340"/>
        <end position="413"/>
    </location>
</feature>
<gene>
    <name evidence="4" type="ORF">MYCIT1_LOCUS31533</name>
</gene>
<evidence type="ECO:0000313" key="5">
    <source>
        <dbReference type="Proteomes" id="UP001295794"/>
    </source>
</evidence>
<organism evidence="4 5">
    <name type="scientific">Mycena citricolor</name>
    <dbReference type="NCBI Taxonomy" id="2018698"/>
    <lineage>
        <taxon>Eukaryota</taxon>
        <taxon>Fungi</taxon>
        <taxon>Dikarya</taxon>
        <taxon>Basidiomycota</taxon>
        <taxon>Agaricomycotina</taxon>
        <taxon>Agaricomycetes</taxon>
        <taxon>Agaricomycetidae</taxon>
        <taxon>Agaricales</taxon>
        <taxon>Marasmiineae</taxon>
        <taxon>Mycenaceae</taxon>
        <taxon>Mycena</taxon>
    </lineage>
</organism>
<evidence type="ECO:0000313" key="4">
    <source>
        <dbReference type="EMBL" id="CAK5280849.1"/>
    </source>
</evidence>
<feature type="region of interest" description="Disordered" evidence="2">
    <location>
        <begin position="114"/>
        <end position="147"/>
    </location>
</feature>
<keyword evidence="1" id="KW-0539">Nucleus</keyword>
<dbReference type="GO" id="GO:0006351">
    <property type="term" value="P:DNA-templated transcription"/>
    <property type="evidence" value="ECO:0007669"/>
    <property type="project" value="InterPro"/>
</dbReference>
<evidence type="ECO:0000256" key="2">
    <source>
        <dbReference type="SAM" id="MobiDB-lite"/>
    </source>
</evidence>
<dbReference type="Proteomes" id="UP001295794">
    <property type="component" value="Unassembled WGS sequence"/>
</dbReference>
<protein>
    <recommendedName>
        <fullName evidence="3">Xylanolytic transcriptional activator regulatory domain-containing protein</fullName>
    </recommendedName>
</protein>
<dbReference type="SMART" id="SM00906">
    <property type="entry name" value="Fungal_trans"/>
    <property type="match status" value="1"/>
</dbReference>
<feature type="compositionally biased region" description="Acidic residues" evidence="2">
    <location>
        <begin position="129"/>
        <end position="142"/>
    </location>
</feature>
<evidence type="ECO:0000256" key="1">
    <source>
        <dbReference type="ARBA" id="ARBA00023242"/>
    </source>
</evidence>
<name>A0AAD2HTL9_9AGAR</name>
<dbReference type="PANTHER" id="PTHR46910:SF38">
    <property type="entry name" value="ZN(2)-C6 FUNGAL-TYPE DOMAIN-CONTAINING PROTEIN"/>
    <property type="match status" value="1"/>
</dbReference>
<feature type="region of interest" description="Disordered" evidence="2">
    <location>
        <begin position="608"/>
        <end position="631"/>
    </location>
</feature>
<dbReference type="GO" id="GO:0003700">
    <property type="term" value="F:DNA-binding transcription factor activity"/>
    <property type="evidence" value="ECO:0007669"/>
    <property type="project" value="InterPro"/>
</dbReference>